<accession>A0ABQ9XBP1</accession>
<name>A0ABQ9XBP1_9EUKA</name>
<organism evidence="1 2">
    <name type="scientific">Blattamonas nauphoetae</name>
    <dbReference type="NCBI Taxonomy" id="2049346"/>
    <lineage>
        <taxon>Eukaryota</taxon>
        <taxon>Metamonada</taxon>
        <taxon>Preaxostyla</taxon>
        <taxon>Oxymonadida</taxon>
        <taxon>Blattamonas</taxon>
    </lineage>
</organism>
<protein>
    <submittedName>
        <fullName evidence="1">Uncharacterized protein</fullName>
    </submittedName>
</protein>
<dbReference type="EMBL" id="JARBJD010000145">
    <property type="protein sequence ID" value="KAK2949942.1"/>
    <property type="molecule type" value="Genomic_DNA"/>
</dbReference>
<proteinExistence type="predicted"/>
<comment type="caution">
    <text evidence="1">The sequence shown here is derived from an EMBL/GenBank/DDBJ whole genome shotgun (WGS) entry which is preliminary data.</text>
</comment>
<evidence type="ECO:0000313" key="1">
    <source>
        <dbReference type="EMBL" id="KAK2949942.1"/>
    </source>
</evidence>
<keyword evidence="2" id="KW-1185">Reference proteome</keyword>
<dbReference type="Proteomes" id="UP001281761">
    <property type="component" value="Unassembled WGS sequence"/>
</dbReference>
<evidence type="ECO:0000313" key="2">
    <source>
        <dbReference type="Proteomes" id="UP001281761"/>
    </source>
</evidence>
<reference evidence="1 2" key="1">
    <citation type="journal article" date="2022" name="bioRxiv">
        <title>Genomics of Preaxostyla Flagellates Illuminates Evolutionary Transitions and the Path Towards Mitochondrial Loss.</title>
        <authorList>
            <person name="Novak L.V.F."/>
            <person name="Treitli S.C."/>
            <person name="Pyrih J."/>
            <person name="Halakuc P."/>
            <person name="Pipaliya S.V."/>
            <person name="Vacek V."/>
            <person name="Brzon O."/>
            <person name="Soukal P."/>
            <person name="Eme L."/>
            <person name="Dacks J.B."/>
            <person name="Karnkowska A."/>
            <person name="Elias M."/>
            <person name="Hampl V."/>
        </authorList>
    </citation>
    <scope>NUCLEOTIDE SEQUENCE [LARGE SCALE GENOMIC DNA]</scope>
    <source>
        <strain evidence="1">NAU3</strain>
        <tissue evidence="1">Gut</tissue>
    </source>
</reference>
<sequence>MIFDILLIPHPTIHNLLKWAGITDENCDSLNSTEWSVLLKSYQFQHWLREVTDNSIDTDRSISSIVNLMSYQGTSMGKVNKLVNSFLFFQGDQNGMNIGNLDDLRQLLKICQIVLSPKRLDDYLDSLGDVQPNHLKLFEFIDLVQLTIPIPDFALNRQAVLKNVCICQHFFTFSFYYSA</sequence>
<gene>
    <name evidence="1" type="ORF">BLNAU_15084</name>
</gene>